<keyword evidence="2" id="KW-1185">Reference proteome</keyword>
<comment type="caution">
    <text evidence="1">The sequence shown here is derived from an EMBL/GenBank/DDBJ whole genome shotgun (WGS) entry which is preliminary data.</text>
</comment>
<evidence type="ECO:0000313" key="1">
    <source>
        <dbReference type="EMBL" id="GBP36031.1"/>
    </source>
</evidence>
<dbReference type="Proteomes" id="UP000299102">
    <property type="component" value="Unassembled WGS sequence"/>
</dbReference>
<name>A0A4C1VB01_EUMVA</name>
<proteinExistence type="predicted"/>
<reference evidence="1 2" key="1">
    <citation type="journal article" date="2019" name="Commun. Biol.">
        <title>The bagworm genome reveals a unique fibroin gene that provides high tensile strength.</title>
        <authorList>
            <person name="Kono N."/>
            <person name="Nakamura H."/>
            <person name="Ohtoshi R."/>
            <person name="Tomita M."/>
            <person name="Numata K."/>
            <person name="Arakawa K."/>
        </authorList>
    </citation>
    <scope>NUCLEOTIDE SEQUENCE [LARGE SCALE GENOMIC DNA]</scope>
</reference>
<gene>
    <name evidence="1" type="ORF">EVAR_29161_1</name>
</gene>
<accession>A0A4C1VB01</accession>
<evidence type="ECO:0000313" key="2">
    <source>
        <dbReference type="Proteomes" id="UP000299102"/>
    </source>
</evidence>
<organism evidence="1 2">
    <name type="scientific">Eumeta variegata</name>
    <name type="common">Bagworm moth</name>
    <name type="synonym">Eumeta japonica</name>
    <dbReference type="NCBI Taxonomy" id="151549"/>
    <lineage>
        <taxon>Eukaryota</taxon>
        <taxon>Metazoa</taxon>
        <taxon>Ecdysozoa</taxon>
        <taxon>Arthropoda</taxon>
        <taxon>Hexapoda</taxon>
        <taxon>Insecta</taxon>
        <taxon>Pterygota</taxon>
        <taxon>Neoptera</taxon>
        <taxon>Endopterygota</taxon>
        <taxon>Lepidoptera</taxon>
        <taxon>Glossata</taxon>
        <taxon>Ditrysia</taxon>
        <taxon>Tineoidea</taxon>
        <taxon>Psychidae</taxon>
        <taxon>Oiketicinae</taxon>
        <taxon>Eumeta</taxon>
    </lineage>
</organism>
<dbReference type="EMBL" id="BGZK01000313">
    <property type="protein sequence ID" value="GBP36031.1"/>
    <property type="molecule type" value="Genomic_DNA"/>
</dbReference>
<sequence>MVYVQMDIRYPPQQLCQPARRRCVDWDLIVTLGSLGHSGVDAGPGSGTADNFRQQRGDENVNVPSEAQSKCFNLTRVKNSLANLLVISIESGTP</sequence>
<dbReference type="AlphaFoldDB" id="A0A4C1VB01"/>
<protein>
    <submittedName>
        <fullName evidence="1">Uncharacterized protein</fullName>
    </submittedName>
</protein>